<dbReference type="InterPro" id="IPR006116">
    <property type="entry name" value="NT_2-5OAS_ClassI-CCAase"/>
</dbReference>
<evidence type="ECO:0000259" key="2">
    <source>
        <dbReference type="Pfam" id="PF18134"/>
    </source>
</evidence>
<dbReference type="InterPro" id="IPR040511">
    <property type="entry name" value="AGS_C"/>
</dbReference>
<evidence type="ECO:0000256" key="1">
    <source>
        <dbReference type="ARBA" id="ARBA00023118"/>
    </source>
</evidence>
<reference evidence="4" key="1">
    <citation type="journal article" date="2019" name="Int. J. Syst. Evol. Microbiol.">
        <title>The Global Catalogue of Microorganisms (GCM) 10K type strain sequencing project: providing services to taxonomists for standard genome sequencing and annotation.</title>
        <authorList>
            <consortium name="The Broad Institute Genomics Platform"/>
            <consortium name="The Broad Institute Genome Sequencing Center for Infectious Disease"/>
            <person name="Wu L."/>
            <person name="Ma J."/>
        </authorList>
    </citation>
    <scope>NUCLEOTIDE SEQUENCE [LARGE SCALE GENOMIC DNA]</scope>
    <source>
        <strain evidence="4">JCM 17759</strain>
    </source>
</reference>
<dbReference type="CDD" id="cd05400">
    <property type="entry name" value="NT_2-5OAS_ClassI-CCAase"/>
    <property type="match status" value="1"/>
</dbReference>
<dbReference type="Pfam" id="PF18134">
    <property type="entry name" value="AGS_C"/>
    <property type="match status" value="1"/>
</dbReference>
<evidence type="ECO:0000313" key="3">
    <source>
        <dbReference type="EMBL" id="GAA4444181.1"/>
    </source>
</evidence>
<dbReference type="Proteomes" id="UP001500840">
    <property type="component" value="Unassembled WGS sequence"/>
</dbReference>
<protein>
    <recommendedName>
        <fullName evidence="2">Adenylyl/Guanylyl and SMODS C-terminal sensor domain-containing protein</fullName>
    </recommendedName>
</protein>
<accession>A0ABP8M6B8</accession>
<comment type="caution">
    <text evidence="3">The sequence shown here is derived from an EMBL/GenBank/DDBJ whole genome shotgun (WGS) entry which is preliminary data.</text>
</comment>
<dbReference type="EMBL" id="BAABGA010000006">
    <property type="protein sequence ID" value="GAA4444181.1"/>
    <property type="molecule type" value="Genomic_DNA"/>
</dbReference>
<feature type="domain" description="Adenylyl/Guanylyl and SMODS C-terminal sensor" evidence="2">
    <location>
        <begin position="361"/>
        <end position="489"/>
    </location>
</feature>
<sequence length="491" mass="56295">MQMVMKEQLDDLLRAIADDLDIPDHLYEDAVLKYTDVGEWLAQEDSELAQYEPDIFPQGSFRLGTMVKPINDSDEYDIDLVCHLKIKKENTTQKELKERVGKRLEARADIKKILKPSRRCWILDYAEPFHMDVLPVIPNVDRLPNGILLTDTELRLWQYSNPIDYAEWFKEQMKVVFRAKRAAMAKSYQMSIEEVPEYEVKTPLQRVVQLLKRHRDIHFLDDYKNRPVSVIITTLAAHAYSNQADLFDALTDIVQNMPNFVERREDGKWWVENPVDPDENFADKWNEYPERREAFFGWLEQVHDDFVSASQKESMTKSASALSGPLGRNSVSRAASSLGYQPSSLMIKSVSSGISVPALADTSHCQPPVFREIINPQARVSVSGDVYRRINGRKKLWKLTSKPVPKGVALKFVASTNVRQPYEVRWQVVNTGAEARSVDGLRGGFDRLPFDSGDVRWEETGYAGTHWIEAFIIKDGICVARSKPIFVRVRG</sequence>
<organism evidence="3 4">
    <name type="scientific">Novipirellula rosea</name>
    <dbReference type="NCBI Taxonomy" id="1031540"/>
    <lineage>
        <taxon>Bacteria</taxon>
        <taxon>Pseudomonadati</taxon>
        <taxon>Planctomycetota</taxon>
        <taxon>Planctomycetia</taxon>
        <taxon>Pirellulales</taxon>
        <taxon>Pirellulaceae</taxon>
        <taxon>Novipirellula</taxon>
    </lineage>
</organism>
<gene>
    <name evidence="3" type="ORF">GCM10023156_02200</name>
</gene>
<dbReference type="RefSeq" id="WP_345318591.1">
    <property type="nucleotide sequence ID" value="NZ_BAABGA010000006.1"/>
</dbReference>
<proteinExistence type="predicted"/>
<name>A0ABP8M6B8_9BACT</name>
<keyword evidence="4" id="KW-1185">Reference proteome</keyword>
<evidence type="ECO:0000313" key="4">
    <source>
        <dbReference type="Proteomes" id="UP001500840"/>
    </source>
</evidence>
<keyword evidence="1" id="KW-0051">Antiviral defense</keyword>
<dbReference type="Pfam" id="PF18144">
    <property type="entry name" value="SMODS"/>
    <property type="match status" value="1"/>
</dbReference>